<dbReference type="GO" id="GO:0097367">
    <property type="term" value="F:carbohydrate derivative binding"/>
    <property type="evidence" value="ECO:0007669"/>
    <property type="project" value="InterPro"/>
</dbReference>
<evidence type="ECO:0000256" key="1">
    <source>
        <dbReference type="SAM" id="MobiDB-lite"/>
    </source>
</evidence>
<dbReference type="AlphaFoldDB" id="A0AAU8DNW2"/>
<feature type="region of interest" description="Disordered" evidence="1">
    <location>
        <begin position="299"/>
        <end position="339"/>
    </location>
</feature>
<gene>
    <name evidence="2" type="ORF">ABLG96_15190</name>
</gene>
<dbReference type="RefSeq" id="WP_353648187.1">
    <property type="nucleotide sequence ID" value="NZ_CP159218.1"/>
</dbReference>
<dbReference type="GO" id="GO:1901135">
    <property type="term" value="P:carbohydrate derivative metabolic process"/>
    <property type="evidence" value="ECO:0007669"/>
    <property type="project" value="InterPro"/>
</dbReference>
<dbReference type="InterPro" id="IPR046348">
    <property type="entry name" value="SIS_dom_sf"/>
</dbReference>
<name>A0AAU8DNW2_9ACTN</name>
<evidence type="ECO:0000313" key="2">
    <source>
        <dbReference type="EMBL" id="XCG62572.1"/>
    </source>
</evidence>
<evidence type="ECO:0008006" key="3">
    <source>
        <dbReference type="Google" id="ProtNLM"/>
    </source>
</evidence>
<organism evidence="2">
    <name type="scientific">Nakamurella sp. A5-74</name>
    <dbReference type="NCBI Taxonomy" id="3158264"/>
    <lineage>
        <taxon>Bacteria</taxon>
        <taxon>Bacillati</taxon>
        <taxon>Actinomycetota</taxon>
        <taxon>Actinomycetes</taxon>
        <taxon>Nakamurellales</taxon>
        <taxon>Nakamurellaceae</taxon>
        <taxon>Nakamurella</taxon>
    </lineage>
</organism>
<reference evidence="2" key="1">
    <citation type="submission" date="2024-05" db="EMBL/GenBank/DDBJ databases">
        <authorList>
            <person name="Cai S.Y."/>
            <person name="Jin L.M."/>
            <person name="Li H.R."/>
        </authorList>
    </citation>
    <scope>NUCLEOTIDE SEQUENCE</scope>
    <source>
        <strain evidence="2">A5-74</strain>
    </source>
</reference>
<protein>
    <recommendedName>
        <fullName evidence="3">TobH protein</fullName>
    </recommendedName>
</protein>
<accession>A0AAU8DNW2</accession>
<dbReference type="EMBL" id="CP159218">
    <property type="protein sequence ID" value="XCG62572.1"/>
    <property type="molecule type" value="Genomic_DNA"/>
</dbReference>
<dbReference type="SUPFAM" id="SSF53697">
    <property type="entry name" value="SIS domain"/>
    <property type="match status" value="1"/>
</dbReference>
<sequence length="415" mass="42530">MTSGIDVLHDVDLLRERDRAGLLPAAATIGAQVRSLAGQLESLPAPDRPRAFVIVGSQVADEVAMVSALAGPGSPCPVVGVPDIPSWVGALDVVVVLADRRADPVATRAAQIAGRRGATVILRADESVGAPGPGVSLVPPQLAVPEALAAVTRLALACAVARWCGVIPAGGDGPAEWADELDAVALSCHPSVESFVNPAVSLAEHLAHGHPLLVGGDPVGDALTGVAARLLFELSAEPAAILRHRAAELSPAVLRAAAAPRDIFADDDPAGDAVLTVLLGTPLPDDGRHPVADSLPGALVVAPETPTARPGDRSPGGRPTGERDDDPVGRSGPGPDLRRPPLAVVVRWTFAAIYLGLTRPQQPIPIDHPDGLGRSGTALGAVRSDELRADHGRGRDLGTGFESDDDLDVRIAFDL</sequence>
<proteinExistence type="predicted"/>